<dbReference type="Proteomes" id="UP000309550">
    <property type="component" value="Unassembled WGS sequence"/>
</dbReference>
<dbReference type="OrthoDB" id="7862366at2"/>
<sequence length="134" mass="14770">MKTLISSCLIALLSTPVLADTRSEELSLVINPVNATDFEVVKQIGMGPHEFWCAAASFNEARANRSELLPIYIKRPLGPSQTAPGKLGVLFTLSNDGLPPEPSLRTVEVDQPGLMFKSYQARRYCRDAFTRSTK</sequence>
<reference evidence="2 3" key="1">
    <citation type="submission" date="2019-05" db="EMBL/GenBank/DDBJ databases">
        <title>Sulfitobacter sabulilitoris sp. nov., isolated from a marine sand.</title>
        <authorList>
            <person name="Yoon J.-H."/>
        </authorList>
    </citation>
    <scope>NUCLEOTIDE SEQUENCE [LARGE SCALE GENOMIC DNA]</scope>
    <source>
        <strain evidence="2 3">HSMS-29</strain>
    </source>
</reference>
<evidence type="ECO:0000256" key="1">
    <source>
        <dbReference type="SAM" id="SignalP"/>
    </source>
</evidence>
<comment type="caution">
    <text evidence="2">The sequence shown here is derived from an EMBL/GenBank/DDBJ whole genome shotgun (WGS) entry which is preliminary data.</text>
</comment>
<organism evidence="2 3">
    <name type="scientific">Sulfitobacter sabulilitoris</name>
    <dbReference type="NCBI Taxonomy" id="2562655"/>
    <lineage>
        <taxon>Bacteria</taxon>
        <taxon>Pseudomonadati</taxon>
        <taxon>Pseudomonadota</taxon>
        <taxon>Alphaproteobacteria</taxon>
        <taxon>Rhodobacterales</taxon>
        <taxon>Roseobacteraceae</taxon>
        <taxon>Sulfitobacter</taxon>
    </lineage>
</organism>
<dbReference type="RefSeq" id="WP_138661261.1">
    <property type="nucleotide sequence ID" value="NZ_VANS01000001.1"/>
</dbReference>
<keyword evidence="3" id="KW-1185">Reference proteome</keyword>
<proteinExistence type="predicted"/>
<accession>A0A5S3PL90</accession>
<gene>
    <name evidence="2" type="ORF">FDT80_05860</name>
</gene>
<dbReference type="AlphaFoldDB" id="A0A5S3PL90"/>
<feature type="chain" id="PRO_5024397323" evidence="1">
    <location>
        <begin position="20"/>
        <end position="134"/>
    </location>
</feature>
<evidence type="ECO:0000313" key="3">
    <source>
        <dbReference type="Proteomes" id="UP000309550"/>
    </source>
</evidence>
<dbReference type="EMBL" id="VANS01000001">
    <property type="protein sequence ID" value="TMM55091.1"/>
    <property type="molecule type" value="Genomic_DNA"/>
</dbReference>
<keyword evidence="1" id="KW-0732">Signal</keyword>
<feature type="signal peptide" evidence="1">
    <location>
        <begin position="1"/>
        <end position="19"/>
    </location>
</feature>
<name>A0A5S3PL90_9RHOB</name>
<evidence type="ECO:0000313" key="2">
    <source>
        <dbReference type="EMBL" id="TMM55091.1"/>
    </source>
</evidence>
<protein>
    <submittedName>
        <fullName evidence="2">Uncharacterized protein</fullName>
    </submittedName>
</protein>